<dbReference type="KEGG" id="dlu:A6035_00880"/>
<gene>
    <name evidence="6" type="ORF">A6035_00880</name>
</gene>
<dbReference type="Gene3D" id="3.30.470.20">
    <property type="entry name" value="ATP-grasp fold, B domain"/>
    <property type="match status" value="1"/>
</dbReference>
<keyword evidence="7" id="KW-1185">Reference proteome</keyword>
<dbReference type="Proteomes" id="UP000244928">
    <property type="component" value="Chromosome"/>
</dbReference>
<protein>
    <submittedName>
        <fullName evidence="6">Biotin carboxylase</fullName>
    </submittedName>
</protein>
<dbReference type="InterPro" id="IPR011761">
    <property type="entry name" value="ATP-grasp"/>
</dbReference>
<name>A0A2S1R3Z6_9ACTN</name>
<dbReference type="SUPFAM" id="SSF56059">
    <property type="entry name" value="Glutathione synthetase ATP-binding domain-like"/>
    <property type="match status" value="1"/>
</dbReference>
<dbReference type="AlphaFoldDB" id="A0A2S1R3Z6"/>
<evidence type="ECO:0000256" key="3">
    <source>
        <dbReference type="ARBA" id="ARBA00022840"/>
    </source>
</evidence>
<organism evidence="6 7">
    <name type="scientific">Dietzia lutea</name>
    <dbReference type="NCBI Taxonomy" id="546160"/>
    <lineage>
        <taxon>Bacteria</taxon>
        <taxon>Bacillati</taxon>
        <taxon>Actinomycetota</taxon>
        <taxon>Actinomycetes</taxon>
        <taxon>Mycobacteriales</taxon>
        <taxon>Dietziaceae</taxon>
        <taxon>Dietzia</taxon>
    </lineage>
</organism>
<evidence type="ECO:0000313" key="6">
    <source>
        <dbReference type="EMBL" id="AWH90972.1"/>
    </source>
</evidence>
<dbReference type="EMBL" id="CP015449">
    <property type="protein sequence ID" value="AWH90972.1"/>
    <property type="molecule type" value="Genomic_DNA"/>
</dbReference>
<dbReference type="PROSITE" id="PS50975">
    <property type="entry name" value="ATP_GRASP"/>
    <property type="match status" value="1"/>
</dbReference>
<evidence type="ECO:0000256" key="1">
    <source>
        <dbReference type="ARBA" id="ARBA00022598"/>
    </source>
</evidence>
<sequence length="429" mass="47550">MSQKNVFVVGLDDANRRTLQDIGGAVNYRFHGLLEAEDVLEGDFPMAELLDRARGQLESFDGSIDAIVGYWDFPVSSIVPILCREYGLPGAPLEAVLACEHKYWSRLEQQKVIPDAIPGFGLVSDEDPRLPEGLSYPVWLKPVKSFSSELAFKADDGESFAAAVREITAGISRVGEPFEYVMGQAELPREIEEIGGTAILVEEALTGQQAATEGYVYQGEVVLNGALDSLNYPGTSSFQRHQYPSQLPQSVVDRMREVSERVVRQVRLDNCTFSIEFFCDPDTGAVHLLEINARHSQSHAELFEYVDGLPNHHCMVSIGVGEDPTLPMRQGPYAIAAKWYHRAYEDGVVKRAPTADELEELYAREPGVVVDVQAHAGTRLSDMDAQDSYSYELAYVYVGADSEDELVEKYQRVVESLPFEISGRQEGVA</sequence>
<feature type="domain" description="ATP-grasp" evidence="5">
    <location>
        <begin position="105"/>
        <end position="320"/>
    </location>
</feature>
<dbReference type="GO" id="GO:0046872">
    <property type="term" value="F:metal ion binding"/>
    <property type="evidence" value="ECO:0007669"/>
    <property type="project" value="InterPro"/>
</dbReference>
<keyword evidence="3 4" id="KW-0067">ATP-binding</keyword>
<dbReference type="OrthoDB" id="8441067at2"/>
<reference evidence="6 7" key="1">
    <citation type="submission" date="2016-04" db="EMBL/GenBank/DDBJ databases">
        <title>Complete genome sequence of Dietzia lutea YIM 80766T, a strain isolated from desert soil in Egypt.</title>
        <authorList>
            <person name="Zhao J."/>
            <person name="Hu B."/>
            <person name="Geng S."/>
            <person name="Nie Y."/>
            <person name="Tang Y."/>
        </authorList>
    </citation>
    <scope>NUCLEOTIDE SEQUENCE [LARGE SCALE GENOMIC DNA]</scope>
    <source>
        <strain evidence="6 7">YIM 80766</strain>
    </source>
</reference>
<keyword evidence="2 4" id="KW-0547">Nucleotide-binding</keyword>
<dbReference type="GO" id="GO:0016874">
    <property type="term" value="F:ligase activity"/>
    <property type="evidence" value="ECO:0007669"/>
    <property type="project" value="UniProtKB-KW"/>
</dbReference>
<dbReference type="PANTHER" id="PTHR43585:SF2">
    <property type="entry name" value="ATP-GRASP ENZYME FSQD"/>
    <property type="match status" value="1"/>
</dbReference>
<evidence type="ECO:0000256" key="2">
    <source>
        <dbReference type="ARBA" id="ARBA00022741"/>
    </source>
</evidence>
<dbReference type="Pfam" id="PF13535">
    <property type="entry name" value="ATP-grasp_4"/>
    <property type="match status" value="1"/>
</dbReference>
<keyword evidence="1" id="KW-0436">Ligase</keyword>
<dbReference type="PANTHER" id="PTHR43585">
    <property type="entry name" value="FUMIPYRROLE BIOSYNTHESIS PROTEIN C"/>
    <property type="match status" value="1"/>
</dbReference>
<proteinExistence type="predicted"/>
<dbReference type="RefSeq" id="WP_108846239.1">
    <property type="nucleotide sequence ID" value="NZ_CP015449.1"/>
</dbReference>
<dbReference type="InterPro" id="IPR052032">
    <property type="entry name" value="ATP-dep_AA_Ligase"/>
</dbReference>
<dbReference type="GO" id="GO:0005524">
    <property type="term" value="F:ATP binding"/>
    <property type="evidence" value="ECO:0007669"/>
    <property type="project" value="UniProtKB-UniRule"/>
</dbReference>
<evidence type="ECO:0000256" key="4">
    <source>
        <dbReference type="PROSITE-ProRule" id="PRU00409"/>
    </source>
</evidence>
<evidence type="ECO:0000313" key="7">
    <source>
        <dbReference type="Proteomes" id="UP000244928"/>
    </source>
</evidence>
<evidence type="ECO:0000259" key="5">
    <source>
        <dbReference type="PROSITE" id="PS50975"/>
    </source>
</evidence>
<accession>A0A2S1R3Z6</accession>